<keyword evidence="3" id="KW-0378">Hydrolase</keyword>
<dbReference type="Gene3D" id="3.40.50.300">
    <property type="entry name" value="P-loop containing nucleotide triphosphate hydrolases"/>
    <property type="match status" value="1"/>
</dbReference>
<dbReference type="GO" id="GO:0003924">
    <property type="term" value="F:GTPase activity"/>
    <property type="evidence" value="ECO:0007669"/>
    <property type="project" value="InterPro"/>
</dbReference>
<dbReference type="InterPro" id="IPR027417">
    <property type="entry name" value="P-loop_NTPase"/>
</dbReference>
<sequence>MTTNPETDIPSNLTASVHYLVSQALLLAVDDSSAQQLKETQRRLTEPLRVAIAGRVKAGKSTLLNALVGEELAPTDAGECTRIVTWYVGGNSPGVAVHHRDGRIEQRLYKRGTGALAVDLGAPLEAVDHLVVTWPSSRLRDVTLIDTPGIGSLSPETSLRAAELLPEGEESIATVDAVLYLLRHAHADDIRFLDAFHDDQFGRGTPVNAVGVLSRADEIGSLRLDALDVAARVARRYRADSRIRKLCPVVVPVTGLVGHAAMTLREAEFQTLTRLAALPEDHLEHLLLTADRFLADGLMIPVPRRERAHLLDRFGLFGLRSSLSAIGSGELGSATELAAHLNQVSGLDELREILLRQFTERSRLLQARSALAAVRAVVRRGGCAEPGRLETLAEEVTSSAHEFREIQLLNDLRAGVVELPADHRDEAERLLGGNGFADAARLGLPPSASPGVLARAALGQLGFWQSLASSPRSSRQLRIACRDVVRTIEGLIATNEGRSAAEAG</sequence>
<comment type="subcellular location">
    <subcellularLocation>
        <location evidence="1">Membrane</location>
    </subcellularLocation>
</comment>
<evidence type="ECO:0000313" key="7">
    <source>
        <dbReference type="EMBL" id="MCD5310436.1"/>
    </source>
</evidence>
<dbReference type="InterPro" id="IPR027094">
    <property type="entry name" value="Mitofusin_fam"/>
</dbReference>
<dbReference type="Pfam" id="PF00350">
    <property type="entry name" value="Dynamin_N"/>
    <property type="match status" value="1"/>
</dbReference>
<dbReference type="PANTHER" id="PTHR10465">
    <property type="entry name" value="TRANSMEMBRANE GTPASE FZO1"/>
    <property type="match status" value="1"/>
</dbReference>
<dbReference type="EMBL" id="JAJOMB010000003">
    <property type="protein sequence ID" value="MCD5310436.1"/>
    <property type="molecule type" value="Genomic_DNA"/>
</dbReference>
<keyword evidence="8" id="KW-1185">Reference proteome</keyword>
<protein>
    <submittedName>
        <fullName evidence="7">Dynamin family protein</fullName>
    </submittedName>
</protein>
<keyword evidence="5" id="KW-0472">Membrane</keyword>
<proteinExistence type="predicted"/>
<keyword evidence="2" id="KW-0547">Nucleotide-binding</keyword>
<evidence type="ECO:0000259" key="6">
    <source>
        <dbReference type="Pfam" id="PF00350"/>
    </source>
</evidence>
<gene>
    <name evidence="7" type="ORF">LR394_05985</name>
</gene>
<dbReference type="RefSeq" id="WP_231439368.1">
    <property type="nucleotide sequence ID" value="NZ_JAJOMB010000003.1"/>
</dbReference>
<accession>A0A9X1SSM0</accession>
<evidence type="ECO:0000256" key="3">
    <source>
        <dbReference type="ARBA" id="ARBA00022801"/>
    </source>
</evidence>
<dbReference type="PANTHER" id="PTHR10465:SF0">
    <property type="entry name" value="SARCALUMENIN"/>
    <property type="match status" value="1"/>
</dbReference>
<evidence type="ECO:0000313" key="8">
    <source>
        <dbReference type="Proteomes" id="UP001138997"/>
    </source>
</evidence>
<comment type="caution">
    <text evidence="7">The sequence shown here is derived from an EMBL/GenBank/DDBJ whole genome shotgun (WGS) entry which is preliminary data.</text>
</comment>
<dbReference type="GO" id="GO:0005525">
    <property type="term" value="F:GTP binding"/>
    <property type="evidence" value="ECO:0007669"/>
    <property type="project" value="UniProtKB-KW"/>
</dbReference>
<name>A0A9X1SSM0_9ACTN</name>
<dbReference type="GO" id="GO:0008053">
    <property type="term" value="P:mitochondrial fusion"/>
    <property type="evidence" value="ECO:0007669"/>
    <property type="project" value="TreeGrafter"/>
</dbReference>
<feature type="domain" description="Dynamin N-terminal" evidence="6">
    <location>
        <begin position="50"/>
        <end position="180"/>
    </location>
</feature>
<dbReference type="AlphaFoldDB" id="A0A9X1SSM0"/>
<reference evidence="7" key="1">
    <citation type="submission" date="2021-11" db="EMBL/GenBank/DDBJ databases">
        <title>Streptomyces corallinus and Kineosporia corallina sp. nov., two new coral-derived marine actinobacteria.</title>
        <authorList>
            <person name="Buangrab K."/>
            <person name="Sutthacheep M."/>
            <person name="Yeemin T."/>
            <person name="Harunari E."/>
            <person name="Igarashi Y."/>
            <person name="Sripreechasak P."/>
            <person name="Kanchanasin P."/>
            <person name="Tanasupawat S."/>
            <person name="Phongsopitanun W."/>
        </authorList>
    </citation>
    <scope>NUCLEOTIDE SEQUENCE</scope>
    <source>
        <strain evidence="7">JCM 31032</strain>
    </source>
</reference>
<dbReference type="Proteomes" id="UP001138997">
    <property type="component" value="Unassembled WGS sequence"/>
</dbReference>
<dbReference type="SUPFAM" id="SSF52540">
    <property type="entry name" value="P-loop containing nucleoside triphosphate hydrolases"/>
    <property type="match status" value="1"/>
</dbReference>
<evidence type="ECO:0000256" key="1">
    <source>
        <dbReference type="ARBA" id="ARBA00004370"/>
    </source>
</evidence>
<evidence type="ECO:0000256" key="5">
    <source>
        <dbReference type="ARBA" id="ARBA00023136"/>
    </source>
</evidence>
<dbReference type="GO" id="GO:0016020">
    <property type="term" value="C:membrane"/>
    <property type="evidence" value="ECO:0007669"/>
    <property type="project" value="UniProtKB-SubCell"/>
</dbReference>
<evidence type="ECO:0000256" key="4">
    <source>
        <dbReference type="ARBA" id="ARBA00023134"/>
    </source>
</evidence>
<dbReference type="InterPro" id="IPR045063">
    <property type="entry name" value="Dynamin_N"/>
</dbReference>
<evidence type="ECO:0000256" key="2">
    <source>
        <dbReference type="ARBA" id="ARBA00022741"/>
    </source>
</evidence>
<organism evidence="7 8">
    <name type="scientific">Kineosporia babensis</name>
    <dbReference type="NCBI Taxonomy" id="499548"/>
    <lineage>
        <taxon>Bacteria</taxon>
        <taxon>Bacillati</taxon>
        <taxon>Actinomycetota</taxon>
        <taxon>Actinomycetes</taxon>
        <taxon>Kineosporiales</taxon>
        <taxon>Kineosporiaceae</taxon>
        <taxon>Kineosporia</taxon>
    </lineage>
</organism>
<keyword evidence="4" id="KW-0342">GTP-binding</keyword>